<comment type="subcellular location">
    <subcellularLocation>
        <location evidence="1">Nucleus</location>
    </subcellularLocation>
</comment>
<reference evidence="7" key="1">
    <citation type="submission" date="2020-04" db="EMBL/GenBank/DDBJ databases">
        <title>Analysis of mating type loci in Filobasidium floriforme.</title>
        <authorList>
            <person name="Nowrousian M."/>
        </authorList>
    </citation>
    <scope>NUCLEOTIDE SEQUENCE</scope>
    <source>
        <strain evidence="7">CBS 6242</strain>
    </source>
</reference>
<keyword evidence="8" id="KW-1185">Reference proteome</keyword>
<accession>A0A8K0JM68</accession>
<evidence type="ECO:0000256" key="2">
    <source>
        <dbReference type="ARBA" id="ARBA00005514"/>
    </source>
</evidence>
<comment type="caution">
    <text evidence="7">The sequence shown here is derived from an EMBL/GenBank/DDBJ whole genome shotgun (WGS) entry which is preliminary data.</text>
</comment>
<feature type="region of interest" description="Disordered" evidence="5">
    <location>
        <begin position="197"/>
        <end position="314"/>
    </location>
</feature>
<organism evidence="7 8">
    <name type="scientific">Filobasidium floriforme</name>
    <dbReference type="NCBI Taxonomy" id="5210"/>
    <lineage>
        <taxon>Eukaryota</taxon>
        <taxon>Fungi</taxon>
        <taxon>Dikarya</taxon>
        <taxon>Basidiomycota</taxon>
        <taxon>Agaricomycotina</taxon>
        <taxon>Tremellomycetes</taxon>
        <taxon>Filobasidiales</taxon>
        <taxon>Filobasidiaceae</taxon>
        <taxon>Filobasidium</taxon>
    </lineage>
</organism>
<dbReference type="FunFam" id="3.30.390.110:FF:000001">
    <property type="entry name" value="Protein MAK16 homolog"/>
    <property type="match status" value="1"/>
</dbReference>
<evidence type="ECO:0000256" key="3">
    <source>
        <dbReference type="ARBA" id="ARBA00023242"/>
    </source>
</evidence>
<name>A0A8K0JM68_9TREE</name>
<dbReference type="InterPro" id="IPR029004">
    <property type="entry name" value="Ribosomal_eL28/Mak16"/>
</dbReference>
<evidence type="ECO:0000256" key="5">
    <source>
        <dbReference type="SAM" id="MobiDB-lite"/>
    </source>
</evidence>
<protein>
    <recommendedName>
        <fullName evidence="4">Protein MAK16</fullName>
    </recommendedName>
</protein>
<gene>
    <name evidence="7" type="ORF">FFLO_05558</name>
</gene>
<dbReference type="Pfam" id="PF04874">
    <property type="entry name" value="Mak16"/>
    <property type="match status" value="1"/>
</dbReference>
<sequence>MQNDEIIWSVINQQFCSYKVKTTTQNFCRNEYNLTGFCTRQSCPLANSRYATVREHEGVLYLYVKTIERAHTPANMWEKIKLSNNYAKALEQIDNELIYWPNFVTHKCKQRITKITQYLIKMRRLSLTQQPKLVGIKKKLDRRERTREAKALKAAHLEKAIEKELLSRLKSKAYGDAPLNVNEDVWRAVLDNERKAKNKEGEEELEMLTDESEEEFESGDEEEELEEEYEGGDREFVEDFSGSEDEMDMEDYDDGSDDSEAGSDEDSDSEDDEPVTKQSRPDKFSGVKRKGPAAAGGSAKGKKMPRVDVEYEVEEEREVVPNGRGREMLANW</sequence>
<proteinExistence type="inferred from homology"/>
<dbReference type="Gene3D" id="3.30.390.110">
    <property type="match status" value="1"/>
</dbReference>
<evidence type="ECO:0000313" key="7">
    <source>
        <dbReference type="EMBL" id="KAG7529586.1"/>
    </source>
</evidence>
<dbReference type="GO" id="GO:0030687">
    <property type="term" value="C:preribosome, large subunit precursor"/>
    <property type="evidence" value="ECO:0007669"/>
    <property type="project" value="TreeGrafter"/>
</dbReference>
<dbReference type="Pfam" id="PF01778">
    <property type="entry name" value="Ribosomal_L28e"/>
    <property type="match status" value="1"/>
</dbReference>
<dbReference type="InterPro" id="IPR006958">
    <property type="entry name" value="Mak16"/>
</dbReference>
<feature type="domain" description="Ribosomal eL28/Mak16" evidence="6">
    <location>
        <begin position="6"/>
        <end position="118"/>
    </location>
</feature>
<keyword evidence="3 4" id="KW-0539">Nucleus</keyword>
<feature type="compositionally biased region" description="Acidic residues" evidence="5">
    <location>
        <begin position="238"/>
        <end position="273"/>
    </location>
</feature>
<dbReference type="EMBL" id="JABELV010000144">
    <property type="protein sequence ID" value="KAG7529586.1"/>
    <property type="molecule type" value="Genomic_DNA"/>
</dbReference>
<comment type="similarity">
    <text evidence="2 4">Belongs to the MAK16 family.</text>
</comment>
<dbReference type="GO" id="GO:0005730">
    <property type="term" value="C:nucleolus"/>
    <property type="evidence" value="ECO:0007669"/>
    <property type="project" value="UniProtKB-UniRule"/>
</dbReference>
<dbReference type="PIRSF" id="PIRSF003352">
    <property type="entry name" value="MAK16"/>
    <property type="match status" value="1"/>
</dbReference>
<evidence type="ECO:0000259" key="6">
    <source>
        <dbReference type="Pfam" id="PF01778"/>
    </source>
</evidence>
<dbReference type="AlphaFoldDB" id="A0A8K0JM68"/>
<dbReference type="GO" id="GO:0000460">
    <property type="term" value="P:maturation of 5.8S rRNA"/>
    <property type="evidence" value="ECO:0007669"/>
    <property type="project" value="TreeGrafter"/>
</dbReference>
<dbReference type="GO" id="GO:0000470">
    <property type="term" value="P:maturation of LSU-rRNA"/>
    <property type="evidence" value="ECO:0007669"/>
    <property type="project" value="TreeGrafter"/>
</dbReference>
<evidence type="ECO:0000256" key="1">
    <source>
        <dbReference type="ARBA" id="ARBA00004123"/>
    </source>
</evidence>
<dbReference type="PANTHER" id="PTHR23405">
    <property type="entry name" value="MAINTENANCE OF KILLER 16 MAK16 PROTEIN-RELATED"/>
    <property type="match status" value="1"/>
</dbReference>
<evidence type="ECO:0000256" key="4">
    <source>
        <dbReference type="PIRNR" id="PIRNR003352"/>
    </source>
</evidence>
<evidence type="ECO:0000313" key="8">
    <source>
        <dbReference type="Proteomes" id="UP000812966"/>
    </source>
</evidence>
<feature type="compositionally biased region" description="Acidic residues" evidence="5">
    <location>
        <begin position="201"/>
        <end position="230"/>
    </location>
</feature>
<dbReference type="Proteomes" id="UP000812966">
    <property type="component" value="Unassembled WGS sequence"/>
</dbReference>
<dbReference type="PANTHER" id="PTHR23405:SF4">
    <property type="entry name" value="PROTEIN MAK16 HOMOLOG"/>
    <property type="match status" value="1"/>
</dbReference>